<dbReference type="Proteomes" id="UP000289856">
    <property type="component" value="Chromosome"/>
</dbReference>
<feature type="transmembrane region" description="Helical" evidence="1">
    <location>
        <begin position="347"/>
        <end position="368"/>
    </location>
</feature>
<feature type="transmembrane region" description="Helical" evidence="1">
    <location>
        <begin position="274"/>
        <end position="301"/>
    </location>
</feature>
<proteinExistence type="predicted"/>
<evidence type="ECO:0000313" key="2">
    <source>
        <dbReference type="EMBL" id="BBI31801.1"/>
    </source>
</evidence>
<feature type="transmembrane region" description="Helical" evidence="1">
    <location>
        <begin position="380"/>
        <end position="413"/>
    </location>
</feature>
<reference evidence="2 3" key="1">
    <citation type="submission" date="2019-01" db="EMBL/GenBank/DDBJ databases">
        <title>Complete genome sequence of Cohnella hallensis HS21 isolated from Korean fir (Abies koreana) rhizospheric soil.</title>
        <authorList>
            <person name="Jiang L."/>
            <person name="Kang S.W."/>
            <person name="Kim S."/>
            <person name="Jung J."/>
            <person name="Kim C.Y."/>
            <person name="Kim D.H."/>
            <person name="Kim S.W."/>
            <person name="Lee J."/>
        </authorList>
    </citation>
    <scope>NUCLEOTIDE SEQUENCE [LARGE SCALE GENOMIC DNA]</scope>
    <source>
        <strain evidence="2 3">HS21</strain>
    </source>
</reference>
<keyword evidence="3" id="KW-1185">Reference proteome</keyword>
<accession>A0A3T1D168</accession>
<evidence type="ECO:0000313" key="3">
    <source>
        <dbReference type="Proteomes" id="UP000289856"/>
    </source>
</evidence>
<feature type="transmembrane region" description="Helical" evidence="1">
    <location>
        <begin position="113"/>
        <end position="135"/>
    </location>
</feature>
<keyword evidence="1" id="KW-1133">Transmembrane helix</keyword>
<feature type="transmembrane region" description="Helical" evidence="1">
    <location>
        <begin position="215"/>
        <end position="232"/>
    </location>
</feature>
<feature type="transmembrane region" description="Helical" evidence="1">
    <location>
        <begin position="33"/>
        <end position="50"/>
    </location>
</feature>
<feature type="transmembrane region" description="Helical" evidence="1">
    <location>
        <begin position="9"/>
        <end position="27"/>
    </location>
</feature>
<protein>
    <submittedName>
        <fullName evidence="2">Uncharacterized protein</fullName>
    </submittedName>
</protein>
<dbReference type="AlphaFoldDB" id="A0A3T1D168"/>
<feature type="transmembrane region" description="Helical" evidence="1">
    <location>
        <begin position="70"/>
        <end position="89"/>
    </location>
</feature>
<dbReference type="EMBL" id="AP019400">
    <property type="protein sequence ID" value="BBI31801.1"/>
    <property type="molecule type" value="Genomic_DNA"/>
</dbReference>
<dbReference type="KEGG" id="cohn:KCTCHS21_12000"/>
<gene>
    <name evidence="2" type="ORF">KCTCHS21_12000</name>
</gene>
<organism evidence="2 3">
    <name type="scientific">Cohnella abietis</name>
    <dbReference type="NCBI Taxonomy" id="2507935"/>
    <lineage>
        <taxon>Bacteria</taxon>
        <taxon>Bacillati</taxon>
        <taxon>Bacillota</taxon>
        <taxon>Bacilli</taxon>
        <taxon>Bacillales</taxon>
        <taxon>Paenibacillaceae</taxon>
        <taxon>Cohnella</taxon>
    </lineage>
</organism>
<name>A0A3T1D168_9BACL</name>
<keyword evidence="1" id="KW-0472">Membrane</keyword>
<sequence length="436" mass="49863">MQSALNRYFSLWALLLPITSVVIIPSIPGTTPGLLMGIASVGYLFLLFLLPKYRFTYERIESGDFFRDLLRFTLLFLTLVLAAQLSLSLTSDNGIPLHFDKINLVSSEGLNSILFRSSLITQSFYLLVAVTLAVFVKNFYSASWNRIILYGATLLALYGLYEFIYFLVFHSNGDFLSNRIFISGEDQALHSGSLFQTMNLFGTQFMRLKSLTGEPSMFSFTMLPLWIFAIHLRRTKTQLVLLLSLILTFSTTAFIGISLYFCLRILFFRLRDRYLLVTVTIFLVAAPFLSTYIQALFNTIIGNKTQTYSGMERQSLMDTHLAFFNELPFLNKLFGVGFGYVRSADLWSTFLCNIGIVGTALFTLLFLVPVLKLKNDYETIGIKCLLIVIYFTAMISVSEFAYLTIWLFVGIAYAKLKEQRQLLSLRRQYYKSYNRS</sequence>
<evidence type="ECO:0000256" key="1">
    <source>
        <dbReference type="SAM" id="Phobius"/>
    </source>
</evidence>
<feature type="transmembrane region" description="Helical" evidence="1">
    <location>
        <begin position="239"/>
        <end position="268"/>
    </location>
</feature>
<feature type="transmembrane region" description="Helical" evidence="1">
    <location>
        <begin position="147"/>
        <end position="168"/>
    </location>
</feature>
<keyword evidence="1" id="KW-0812">Transmembrane</keyword>